<sequence length="351" mass="38447">SFAVLSLKLLRRFFVGGVCLSEARLDGKTVIITGANTGIGKETARDLAGRVVILYLTRKIADGGSCHSKVRLDGKTVIITGANTGVGKETARDMAGRGARVIIACRDVKKGNSAADDVKASTKNNDVIVKKLDLASLKSVREFAKDVLKSESKINILINNAGIMMCPYMKTEDGFEMQFGTNHLGHFLLTNLLLDRIKESAPARIVNVSSMAHMYSSIDFENLNAEKGYNPYTAYQKSKLSNVLFSRELSRRLEGTGVTTYSLHPGAVQTELQRHFSSWIHFILHPAVRLMFKSPMQGAQTSIYCAVSEDLNNVSGKYFSDCAIKGESKQAKDDGTAKKLWEVSEKLVGLK</sequence>
<keyword evidence="1" id="KW-0560">Oxidoreductase</keyword>
<dbReference type="Proteomes" id="UP001186944">
    <property type="component" value="Unassembled WGS sequence"/>
</dbReference>
<gene>
    <name evidence="4" type="ORF">FSP39_007804</name>
</gene>
<evidence type="ECO:0000256" key="2">
    <source>
        <dbReference type="RuleBase" id="RU000363"/>
    </source>
</evidence>
<feature type="chain" id="PRO_5041650418" evidence="3">
    <location>
        <begin position="18"/>
        <end position="351"/>
    </location>
</feature>
<dbReference type="GO" id="GO:0016491">
    <property type="term" value="F:oxidoreductase activity"/>
    <property type="evidence" value="ECO:0007669"/>
    <property type="project" value="UniProtKB-KW"/>
</dbReference>
<keyword evidence="5" id="KW-1185">Reference proteome</keyword>
<dbReference type="NCBIfam" id="NF004846">
    <property type="entry name" value="PRK06197.1"/>
    <property type="match status" value="1"/>
</dbReference>
<dbReference type="PANTHER" id="PTHR43157">
    <property type="entry name" value="PHOSPHATIDYLINOSITOL-GLYCAN BIOSYNTHESIS CLASS F PROTEIN-RELATED"/>
    <property type="match status" value="1"/>
</dbReference>
<dbReference type="Pfam" id="PF00106">
    <property type="entry name" value="adh_short"/>
    <property type="match status" value="1"/>
</dbReference>
<dbReference type="AlphaFoldDB" id="A0AA88Y2N7"/>
<name>A0AA88Y2N7_PINIB</name>
<dbReference type="EMBL" id="VSWD01000009">
    <property type="protein sequence ID" value="KAK3092840.1"/>
    <property type="molecule type" value="Genomic_DNA"/>
</dbReference>
<evidence type="ECO:0000256" key="3">
    <source>
        <dbReference type="SAM" id="SignalP"/>
    </source>
</evidence>
<accession>A0AA88Y2N7</accession>
<evidence type="ECO:0000313" key="4">
    <source>
        <dbReference type="EMBL" id="KAK3092840.1"/>
    </source>
</evidence>
<dbReference type="InterPro" id="IPR002347">
    <property type="entry name" value="SDR_fam"/>
</dbReference>
<proteinExistence type="inferred from homology"/>
<dbReference type="FunFam" id="3.40.50.720:FF:000353">
    <property type="entry name" value="WW domain-containing oxidoreductase"/>
    <property type="match status" value="1"/>
</dbReference>
<feature type="non-terminal residue" evidence="4">
    <location>
        <position position="1"/>
    </location>
</feature>
<evidence type="ECO:0000256" key="1">
    <source>
        <dbReference type="ARBA" id="ARBA00023002"/>
    </source>
</evidence>
<evidence type="ECO:0000313" key="5">
    <source>
        <dbReference type="Proteomes" id="UP001186944"/>
    </source>
</evidence>
<dbReference type="PRINTS" id="PR00080">
    <property type="entry name" value="SDRFAMILY"/>
</dbReference>
<dbReference type="PANTHER" id="PTHR43157:SF31">
    <property type="entry name" value="PHOSPHATIDYLINOSITOL-GLYCAN BIOSYNTHESIS CLASS F PROTEIN"/>
    <property type="match status" value="1"/>
</dbReference>
<comment type="similarity">
    <text evidence="2">Belongs to the short-chain dehydrogenases/reductases (SDR) family.</text>
</comment>
<reference evidence="4" key="1">
    <citation type="submission" date="2019-08" db="EMBL/GenBank/DDBJ databases">
        <title>The improved chromosome-level genome for the pearl oyster Pinctada fucata martensii using PacBio sequencing and Hi-C.</title>
        <authorList>
            <person name="Zheng Z."/>
        </authorList>
    </citation>
    <scope>NUCLEOTIDE SEQUENCE</scope>
    <source>
        <strain evidence="4">ZZ-2019</strain>
        <tissue evidence="4">Adductor muscle</tissue>
    </source>
</reference>
<protein>
    <submittedName>
        <fullName evidence="4">Uncharacterized protein</fullName>
    </submittedName>
</protein>
<keyword evidence="3" id="KW-0732">Signal</keyword>
<dbReference type="PRINTS" id="PR00081">
    <property type="entry name" value="GDHRDH"/>
</dbReference>
<dbReference type="InterPro" id="IPR036291">
    <property type="entry name" value="NAD(P)-bd_dom_sf"/>
</dbReference>
<organism evidence="4 5">
    <name type="scientific">Pinctada imbricata</name>
    <name type="common">Atlantic pearl-oyster</name>
    <name type="synonym">Pinctada martensii</name>
    <dbReference type="NCBI Taxonomy" id="66713"/>
    <lineage>
        <taxon>Eukaryota</taxon>
        <taxon>Metazoa</taxon>
        <taxon>Spiralia</taxon>
        <taxon>Lophotrochozoa</taxon>
        <taxon>Mollusca</taxon>
        <taxon>Bivalvia</taxon>
        <taxon>Autobranchia</taxon>
        <taxon>Pteriomorphia</taxon>
        <taxon>Pterioida</taxon>
        <taxon>Pterioidea</taxon>
        <taxon>Pteriidae</taxon>
        <taxon>Pinctada</taxon>
    </lineage>
</organism>
<dbReference type="Gene3D" id="3.40.50.720">
    <property type="entry name" value="NAD(P)-binding Rossmann-like Domain"/>
    <property type="match status" value="2"/>
</dbReference>
<dbReference type="SUPFAM" id="SSF51735">
    <property type="entry name" value="NAD(P)-binding Rossmann-fold domains"/>
    <property type="match status" value="2"/>
</dbReference>
<feature type="signal peptide" evidence="3">
    <location>
        <begin position="1"/>
        <end position="17"/>
    </location>
</feature>
<comment type="caution">
    <text evidence="4">The sequence shown here is derived from an EMBL/GenBank/DDBJ whole genome shotgun (WGS) entry which is preliminary data.</text>
</comment>